<evidence type="ECO:0000256" key="4">
    <source>
        <dbReference type="SAM" id="MobiDB-lite"/>
    </source>
</evidence>
<evidence type="ECO:0000256" key="2">
    <source>
        <dbReference type="ARBA" id="ARBA00023043"/>
    </source>
</evidence>
<proteinExistence type="predicted"/>
<keyword evidence="2 3" id="KW-0040">ANK repeat</keyword>
<dbReference type="Pfam" id="PF13857">
    <property type="entry name" value="Ank_5"/>
    <property type="match status" value="1"/>
</dbReference>
<feature type="repeat" description="ANK" evidence="3">
    <location>
        <begin position="19"/>
        <end position="51"/>
    </location>
</feature>
<keyword evidence="7" id="KW-1185">Reference proteome</keyword>
<feature type="chain" id="PRO_5022205407" evidence="5">
    <location>
        <begin position="18"/>
        <end position="437"/>
    </location>
</feature>
<evidence type="ECO:0000256" key="5">
    <source>
        <dbReference type="SAM" id="SignalP"/>
    </source>
</evidence>
<feature type="repeat" description="ANK" evidence="3">
    <location>
        <begin position="52"/>
        <end position="84"/>
    </location>
</feature>
<dbReference type="EC" id="2.7.1.-" evidence="6"/>
<dbReference type="Pfam" id="PF00023">
    <property type="entry name" value="Ank"/>
    <property type="match status" value="1"/>
</dbReference>
<protein>
    <submittedName>
        <fullName evidence="6">Phosphocholine transferase AnkX</fullName>
        <ecNumber evidence="6">2.7.1.-</ecNumber>
    </submittedName>
</protein>
<dbReference type="InterPro" id="IPR002110">
    <property type="entry name" value="Ankyrin_rpt"/>
</dbReference>
<dbReference type="InterPro" id="IPR036770">
    <property type="entry name" value="Ankyrin_rpt-contain_sf"/>
</dbReference>
<feature type="region of interest" description="Disordered" evidence="4">
    <location>
        <begin position="396"/>
        <end position="425"/>
    </location>
</feature>
<dbReference type="OrthoDB" id="211931at2"/>
<keyword evidence="6" id="KW-0808">Transferase</keyword>
<dbReference type="GO" id="GO:0016740">
    <property type="term" value="F:transferase activity"/>
    <property type="evidence" value="ECO:0007669"/>
    <property type="project" value="UniProtKB-KW"/>
</dbReference>
<keyword evidence="5" id="KW-0732">Signal</keyword>
<dbReference type="SMART" id="SM00248">
    <property type="entry name" value="ANK"/>
    <property type="match status" value="10"/>
</dbReference>
<evidence type="ECO:0000256" key="3">
    <source>
        <dbReference type="PROSITE-ProRule" id="PRU00023"/>
    </source>
</evidence>
<accession>A0A517P6L7</accession>
<evidence type="ECO:0000313" key="6">
    <source>
        <dbReference type="EMBL" id="QDT15003.1"/>
    </source>
</evidence>
<feature type="repeat" description="ANK" evidence="3">
    <location>
        <begin position="194"/>
        <end position="226"/>
    </location>
</feature>
<evidence type="ECO:0000256" key="1">
    <source>
        <dbReference type="ARBA" id="ARBA00022737"/>
    </source>
</evidence>
<feature type="repeat" description="ANK" evidence="3">
    <location>
        <begin position="288"/>
        <end position="320"/>
    </location>
</feature>
<gene>
    <name evidence="6" type="primary">ankX</name>
    <name evidence="6" type="ORF">CA12_10830</name>
</gene>
<dbReference type="Gene3D" id="1.25.40.20">
    <property type="entry name" value="Ankyrin repeat-containing domain"/>
    <property type="match status" value="4"/>
</dbReference>
<feature type="repeat" description="ANK" evidence="3">
    <location>
        <begin position="85"/>
        <end position="117"/>
    </location>
</feature>
<keyword evidence="1" id="KW-0677">Repeat</keyword>
<dbReference type="PANTHER" id="PTHR24126">
    <property type="entry name" value="ANKYRIN REPEAT, PH AND SEC7 DOMAIN CONTAINING PROTEIN SECG-RELATED"/>
    <property type="match status" value="1"/>
</dbReference>
<dbReference type="Pfam" id="PF12796">
    <property type="entry name" value="Ank_2"/>
    <property type="match status" value="2"/>
</dbReference>
<dbReference type="PROSITE" id="PS50088">
    <property type="entry name" value="ANK_REPEAT"/>
    <property type="match status" value="8"/>
</dbReference>
<feature type="repeat" description="ANK" evidence="3">
    <location>
        <begin position="368"/>
        <end position="400"/>
    </location>
</feature>
<reference evidence="6 7" key="1">
    <citation type="submission" date="2019-02" db="EMBL/GenBank/DDBJ databases">
        <title>Deep-cultivation of Planctomycetes and their phenomic and genomic characterization uncovers novel biology.</title>
        <authorList>
            <person name="Wiegand S."/>
            <person name="Jogler M."/>
            <person name="Boedeker C."/>
            <person name="Pinto D."/>
            <person name="Vollmers J."/>
            <person name="Rivas-Marin E."/>
            <person name="Kohn T."/>
            <person name="Peeters S.H."/>
            <person name="Heuer A."/>
            <person name="Rast P."/>
            <person name="Oberbeckmann S."/>
            <person name="Bunk B."/>
            <person name="Jeske O."/>
            <person name="Meyerdierks A."/>
            <person name="Storesund J.E."/>
            <person name="Kallscheuer N."/>
            <person name="Luecker S."/>
            <person name="Lage O.M."/>
            <person name="Pohl T."/>
            <person name="Merkel B.J."/>
            <person name="Hornburger P."/>
            <person name="Mueller R.-W."/>
            <person name="Bruemmer F."/>
            <person name="Labrenz M."/>
            <person name="Spormann A.M."/>
            <person name="Op den Camp H."/>
            <person name="Overmann J."/>
            <person name="Amann R."/>
            <person name="Jetten M.S.M."/>
            <person name="Mascher T."/>
            <person name="Medema M.H."/>
            <person name="Devos D.P."/>
            <person name="Kaster A.-K."/>
            <person name="Ovreas L."/>
            <person name="Rohde M."/>
            <person name="Galperin M.Y."/>
            <person name="Jogler C."/>
        </authorList>
    </citation>
    <scope>NUCLEOTIDE SEQUENCE [LARGE SCALE GENOMIC DNA]</scope>
    <source>
        <strain evidence="6 7">CA12</strain>
    </source>
</reference>
<dbReference type="PANTHER" id="PTHR24126:SF14">
    <property type="entry name" value="ANK_REP_REGION DOMAIN-CONTAINING PROTEIN"/>
    <property type="match status" value="1"/>
</dbReference>
<feature type="signal peptide" evidence="5">
    <location>
        <begin position="1"/>
        <end position="17"/>
    </location>
</feature>
<sequence length="437" mass="43578" precursor="true">MTAAGLLLVCLSAPPDAAPASTPLHDAAALGDAAAVTRLLSEGAAADAVNRYGVTPLSLACEAGDEACVTALLNAGADPNRTAPGGETPLMTAARTGAVGALNALLKAGAKANATERAGQTALMWAAAAGNGDAVDRLLAAGADRDARTPGGFTALLFAVREGRADIARRLLAAGADVNAGATVEKRPGDGLESGTTPLGLAVENGHFALAAALLEAGADPNGRSGGVTALHAISKVRKPLGGDGDPPPRGSGALGSLTFARQLVAAGADVDARLKSTPRGRPGINKAGATPFILACEACDAPLMAVLLELGADETLKTNDGATPLLAAAGVGPLGSGDEPAGTEAEAVEAVTLLLDRGADLAAVDGRGDTVMHGAAYKNRPAVVRLLAERGADPADWNRKNRRGQTPLEIARGHRPGNFRPHPPTEAALLEVLGRP</sequence>
<organism evidence="6 7">
    <name type="scientific">Alienimonas californiensis</name>
    <dbReference type="NCBI Taxonomy" id="2527989"/>
    <lineage>
        <taxon>Bacteria</taxon>
        <taxon>Pseudomonadati</taxon>
        <taxon>Planctomycetota</taxon>
        <taxon>Planctomycetia</taxon>
        <taxon>Planctomycetales</taxon>
        <taxon>Planctomycetaceae</taxon>
        <taxon>Alienimonas</taxon>
    </lineage>
</organism>
<name>A0A517P6L7_9PLAN</name>
<feature type="repeat" description="ANK" evidence="3">
    <location>
        <begin position="118"/>
        <end position="150"/>
    </location>
</feature>
<dbReference type="PROSITE" id="PS50297">
    <property type="entry name" value="ANK_REP_REGION"/>
    <property type="match status" value="7"/>
</dbReference>
<evidence type="ECO:0000313" key="7">
    <source>
        <dbReference type="Proteomes" id="UP000318741"/>
    </source>
</evidence>
<dbReference type="Proteomes" id="UP000318741">
    <property type="component" value="Chromosome"/>
</dbReference>
<dbReference type="KEGG" id="acaf:CA12_10830"/>
<feature type="repeat" description="ANK" evidence="3">
    <location>
        <begin position="151"/>
        <end position="183"/>
    </location>
</feature>
<dbReference type="SUPFAM" id="SSF48403">
    <property type="entry name" value="Ankyrin repeat"/>
    <property type="match status" value="1"/>
</dbReference>
<dbReference type="EMBL" id="CP036265">
    <property type="protein sequence ID" value="QDT15003.1"/>
    <property type="molecule type" value="Genomic_DNA"/>
</dbReference>
<dbReference type="AlphaFoldDB" id="A0A517P6L7"/>
<dbReference type="RefSeq" id="WP_145357846.1">
    <property type="nucleotide sequence ID" value="NZ_CP036265.1"/>
</dbReference>